<dbReference type="HOGENOM" id="CLU_149290_1_1_0"/>
<dbReference type="STRING" id="383372.Rcas_2952"/>
<accession>A7NN80</accession>
<dbReference type="EMBL" id="CP000804">
    <property type="protein sequence ID" value="ABU59013.1"/>
    <property type="molecule type" value="Genomic_DNA"/>
</dbReference>
<dbReference type="InterPro" id="IPR007460">
    <property type="entry name" value="BrnT_toxin"/>
</dbReference>
<evidence type="ECO:0008006" key="3">
    <source>
        <dbReference type="Google" id="ProtNLM"/>
    </source>
</evidence>
<keyword evidence="2" id="KW-1185">Reference proteome</keyword>
<dbReference type="Proteomes" id="UP000000263">
    <property type="component" value="Chromosome"/>
</dbReference>
<dbReference type="Pfam" id="PF04365">
    <property type="entry name" value="BrnT_toxin"/>
    <property type="match status" value="1"/>
</dbReference>
<dbReference type="InterPro" id="IPR038573">
    <property type="entry name" value="BrnT_sf"/>
</dbReference>
<dbReference type="eggNOG" id="COG2929">
    <property type="taxonomic scope" value="Bacteria"/>
</dbReference>
<organism evidence="1 2">
    <name type="scientific">Roseiflexus castenholzii (strain DSM 13941 / HLO8)</name>
    <dbReference type="NCBI Taxonomy" id="383372"/>
    <lineage>
        <taxon>Bacteria</taxon>
        <taxon>Bacillati</taxon>
        <taxon>Chloroflexota</taxon>
        <taxon>Chloroflexia</taxon>
        <taxon>Chloroflexales</taxon>
        <taxon>Roseiflexineae</taxon>
        <taxon>Roseiflexaceae</taxon>
        <taxon>Roseiflexus</taxon>
    </lineage>
</organism>
<dbReference type="OrthoDB" id="9802417at2"/>
<sequence>MSLRFEWDEAKSVANLNKHGVSFDEAQTVFGDPDAITLLDDRHSDVEDRFIDIGKSASGRILVVVYTENDMRIRIISCRRATPKERRQYERRDGETTR</sequence>
<gene>
    <name evidence="1" type="ordered locus">Rcas_2952</name>
</gene>
<evidence type="ECO:0000313" key="2">
    <source>
        <dbReference type="Proteomes" id="UP000000263"/>
    </source>
</evidence>
<name>A7NN80_ROSCS</name>
<dbReference type="KEGG" id="rca:Rcas_2952"/>
<proteinExistence type="predicted"/>
<reference evidence="1 2" key="1">
    <citation type="submission" date="2007-08" db="EMBL/GenBank/DDBJ databases">
        <title>Complete sequence of Roseiflexus castenholzii DSM 13941.</title>
        <authorList>
            <consortium name="US DOE Joint Genome Institute"/>
            <person name="Copeland A."/>
            <person name="Lucas S."/>
            <person name="Lapidus A."/>
            <person name="Barry K."/>
            <person name="Glavina del Rio T."/>
            <person name="Dalin E."/>
            <person name="Tice H."/>
            <person name="Pitluck S."/>
            <person name="Thompson L.S."/>
            <person name="Brettin T."/>
            <person name="Bruce D."/>
            <person name="Detter J.C."/>
            <person name="Han C."/>
            <person name="Tapia R."/>
            <person name="Schmutz J."/>
            <person name="Larimer F."/>
            <person name="Land M."/>
            <person name="Hauser L."/>
            <person name="Kyrpides N."/>
            <person name="Mikhailova N."/>
            <person name="Bryant D.A."/>
            <person name="Hanada S."/>
            <person name="Tsukatani Y."/>
            <person name="Richardson P."/>
        </authorList>
    </citation>
    <scope>NUCLEOTIDE SEQUENCE [LARGE SCALE GENOMIC DNA]</scope>
    <source>
        <strain evidence="2">DSM 13941 / HLO8</strain>
    </source>
</reference>
<dbReference type="AlphaFoldDB" id="A7NN80"/>
<dbReference type="Gene3D" id="3.10.450.530">
    <property type="entry name" value="Ribonuclease toxin, BrnT, of type II toxin-antitoxin system"/>
    <property type="match status" value="1"/>
</dbReference>
<evidence type="ECO:0000313" key="1">
    <source>
        <dbReference type="EMBL" id="ABU59013.1"/>
    </source>
</evidence>
<protein>
    <recommendedName>
        <fullName evidence="3">BrnT family toxin</fullName>
    </recommendedName>
</protein>
<dbReference type="RefSeq" id="WP_012121437.1">
    <property type="nucleotide sequence ID" value="NC_009767.1"/>
</dbReference>